<feature type="domain" description="Cell wall hydrolase SleB" evidence="1">
    <location>
        <begin position="19"/>
        <end position="115"/>
    </location>
</feature>
<evidence type="ECO:0000313" key="2">
    <source>
        <dbReference type="EMBL" id="RIY03791.1"/>
    </source>
</evidence>
<evidence type="ECO:0000259" key="1">
    <source>
        <dbReference type="Pfam" id="PF07486"/>
    </source>
</evidence>
<gene>
    <name evidence="2" type="ORF">D3218_00605</name>
</gene>
<name>A0A3A1WT56_9HYPH</name>
<comment type="caution">
    <text evidence="2">The sequence shown here is derived from an EMBL/GenBank/DDBJ whole genome shotgun (WGS) entry which is preliminary data.</text>
</comment>
<dbReference type="OrthoDB" id="8433080at2"/>
<dbReference type="Gene3D" id="1.10.10.2520">
    <property type="entry name" value="Cell wall hydrolase SleB, domain 1"/>
    <property type="match status" value="1"/>
</dbReference>
<dbReference type="EMBL" id="QYRN01000001">
    <property type="protein sequence ID" value="RIY03791.1"/>
    <property type="molecule type" value="Genomic_DNA"/>
</dbReference>
<proteinExistence type="predicted"/>
<protein>
    <submittedName>
        <fullName evidence="2">Cell wall hydrolase</fullName>
    </submittedName>
</protein>
<dbReference type="GO" id="GO:0016787">
    <property type="term" value="F:hydrolase activity"/>
    <property type="evidence" value="ECO:0007669"/>
    <property type="project" value="UniProtKB-KW"/>
</dbReference>
<dbReference type="InterPro" id="IPR011105">
    <property type="entry name" value="Cell_wall_hydrolase_SleB"/>
</dbReference>
<dbReference type="AlphaFoldDB" id="A0A3A1WT56"/>
<dbReference type="Pfam" id="PF07486">
    <property type="entry name" value="Hydrolase_2"/>
    <property type="match status" value="1"/>
</dbReference>
<sequence>MSAEECLARAMYFESNRSSEAGMLAVGTVVMNRLESGKYPKSVCGVVGQKNQFAPGVLSKPMGKGRDLATKTAKRVLRGARHSDVQKAMFFHTAGYSYPYSNMHYVTIQGGNSFYEKRRNATSTQSMVAERMEAEKQGRLPFTPPERALAAAVAAREPAPAVMRTPVRESRIARRMADPAPAASAAPKTMSIEDLIRANGG</sequence>
<accession>A0A3A1WT56</accession>
<evidence type="ECO:0000313" key="3">
    <source>
        <dbReference type="Proteomes" id="UP000265750"/>
    </source>
</evidence>
<keyword evidence="2" id="KW-0378">Hydrolase</keyword>
<dbReference type="InterPro" id="IPR042047">
    <property type="entry name" value="SleB_dom1"/>
</dbReference>
<dbReference type="Proteomes" id="UP000265750">
    <property type="component" value="Unassembled WGS sequence"/>
</dbReference>
<organism evidence="2 3">
    <name type="scientific">Aureimonas flava</name>
    <dbReference type="NCBI Taxonomy" id="2320271"/>
    <lineage>
        <taxon>Bacteria</taxon>
        <taxon>Pseudomonadati</taxon>
        <taxon>Pseudomonadota</taxon>
        <taxon>Alphaproteobacteria</taxon>
        <taxon>Hyphomicrobiales</taxon>
        <taxon>Aurantimonadaceae</taxon>
        <taxon>Aureimonas</taxon>
    </lineage>
</organism>
<reference evidence="3" key="1">
    <citation type="submission" date="2018-09" db="EMBL/GenBank/DDBJ databases">
        <authorList>
            <person name="Tuo L."/>
        </authorList>
    </citation>
    <scope>NUCLEOTIDE SEQUENCE [LARGE SCALE GENOMIC DNA]</scope>
    <source>
        <strain evidence="3">M2BS4Y-1</strain>
    </source>
</reference>
<keyword evidence="3" id="KW-1185">Reference proteome</keyword>